<comment type="subcellular location">
    <subcellularLocation>
        <location evidence="2">Nucleus</location>
    </subcellularLocation>
</comment>
<dbReference type="GO" id="GO:0006302">
    <property type="term" value="P:double-strand break repair"/>
    <property type="evidence" value="ECO:0007669"/>
    <property type="project" value="TreeGrafter"/>
</dbReference>
<evidence type="ECO:0000256" key="10">
    <source>
        <dbReference type="ARBA" id="ARBA00023204"/>
    </source>
</evidence>
<dbReference type="Proteomes" id="UP000299102">
    <property type="component" value="Unassembled WGS sequence"/>
</dbReference>
<dbReference type="GO" id="GO:0008821">
    <property type="term" value="F:crossover junction DNA endonuclease activity"/>
    <property type="evidence" value="ECO:0007669"/>
    <property type="project" value="TreeGrafter"/>
</dbReference>
<dbReference type="Gene3D" id="3.40.50.10130">
    <property type="match status" value="1"/>
</dbReference>
<evidence type="ECO:0000256" key="9">
    <source>
        <dbReference type="ARBA" id="ARBA00023172"/>
    </source>
</evidence>
<keyword evidence="7" id="KW-0378">Hydrolase</keyword>
<name>A0A4C1UCP9_EUMVA</name>
<feature type="region of interest" description="Disordered" evidence="13">
    <location>
        <begin position="1"/>
        <end position="31"/>
    </location>
</feature>
<keyword evidence="4" id="KW-0479">Metal-binding</keyword>
<gene>
    <name evidence="14" type="primary">Eme1</name>
    <name evidence="14" type="ORF">EVAR_86274_1</name>
</gene>
<evidence type="ECO:0000256" key="1">
    <source>
        <dbReference type="ARBA" id="ARBA00001946"/>
    </source>
</evidence>
<dbReference type="InterPro" id="IPR042530">
    <property type="entry name" value="EME1/EME2_C"/>
</dbReference>
<keyword evidence="15" id="KW-1185">Reference proteome</keyword>
<dbReference type="Gene3D" id="1.10.150.670">
    <property type="entry name" value="Crossover junction endonuclease EME1, DNA-binding domain"/>
    <property type="match status" value="1"/>
</dbReference>
<evidence type="ECO:0000256" key="13">
    <source>
        <dbReference type="SAM" id="MobiDB-lite"/>
    </source>
</evidence>
<feature type="compositionally biased region" description="Low complexity" evidence="13">
    <location>
        <begin position="64"/>
        <end position="80"/>
    </location>
</feature>
<comment type="cofactor">
    <cofactor evidence="1">
        <name>Mg(2+)</name>
        <dbReference type="ChEBI" id="CHEBI:18420"/>
    </cofactor>
</comment>
<accession>A0A4C1UCP9</accession>
<proteinExistence type="predicted"/>
<evidence type="ECO:0000313" key="14">
    <source>
        <dbReference type="EMBL" id="GBP23897.1"/>
    </source>
</evidence>
<dbReference type="EMBL" id="BGZK01000154">
    <property type="protein sequence ID" value="GBP23897.1"/>
    <property type="molecule type" value="Genomic_DNA"/>
</dbReference>
<evidence type="ECO:0000256" key="6">
    <source>
        <dbReference type="ARBA" id="ARBA00022763"/>
    </source>
</evidence>
<sequence length="430" mass="47240">MTNTPDEDISYFGLPDVQIIDTPDTPETVASHSPIQIDLTEDGVIEQNNSDVGVASDFKRSDNYGEGSSQSSSGYGSYDGSNKKRKNVGKSDHEVINKKSLVTNALGKNNRKQKNDEEKSSRKLIKELTEVYKPGECMKYIYVEIHTKLLNEWYSAELFKEVLAAGSNILPSDDMFDPGIVMWSRKIPQKSVNSDGKLELGLITETCNRALLVRTAKEVAPLACANQLTKHVTEIAAVANCPVTLVIFGVKDYWKSLSKKSDKDVKMTEKDLEIAITDLLVSTGNCDAAKVNTASEFVQLIVQTTKAIAEAPYKHSKRACDEQADFYLRGEKKKSVSVDKEGRGLGSLWQQMLAVLPQSSLETARALTAQFPSPLALYKALSSHDSISKVADIGVCRATVPGAKPRRIGPEFAKKLHMLFTADDANLLID</sequence>
<evidence type="ECO:0000256" key="11">
    <source>
        <dbReference type="ARBA" id="ARBA00023242"/>
    </source>
</evidence>
<dbReference type="Pfam" id="PF21292">
    <property type="entry name" value="EME1-MUS81_C"/>
    <property type="match status" value="1"/>
</dbReference>
<feature type="region of interest" description="Disordered" evidence="13">
    <location>
        <begin position="54"/>
        <end position="121"/>
    </location>
</feature>
<keyword evidence="9" id="KW-0233">DNA recombination</keyword>
<keyword evidence="5 14" id="KW-0255">Endonuclease</keyword>
<dbReference type="PANTHER" id="PTHR21077">
    <property type="entry name" value="EME1 PROTEIN"/>
    <property type="match status" value="1"/>
</dbReference>
<evidence type="ECO:0000256" key="2">
    <source>
        <dbReference type="ARBA" id="ARBA00004123"/>
    </source>
</evidence>
<keyword evidence="8" id="KW-0460">Magnesium</keyword>
<dbReference type="GO" id="GO:0031573">
    <property type="term" value="P:mitotic intra-S DNA damage checkpoint signaling"/>
    <property type="evidence" value="ECO:0007669"/>
    <property type="project" value="TreeGrafter"/>
</dbReference>
<dbReference type="AlphaFoldDB" id="A0A4C1UCP9"/>
<comment type="caution">
    <text evidence="14">The sequence shown here is derived from an EMBL/GenBank/DDBJ whole genome shotgun (WGS) entry which is preliminary data.</text>
</comment>
<protein>
    <submittedName>
        <fullName evidence="14">Crossover junction endonuclease EME1</fullName>
    </submittedName>
</protein>
<evidence type="ECO:0000313" key="15">
    <source>
        <dbReference type="Proteomes" id="UP000299102"/>
    </source>
</evidence>
<dbReference type="GO" id="GO:0031297">
    <property type="term" value="P:replication fork processing"/>
    <property type="evidence" value="ECO:0007669"/>
    <property type="project" value="TreeGrafter"/>
</dbReference>
<dbReference type="OrthoDB" id="343092at2759"/>
<keyword evidence="11" id="KW-0539">Nucleus</keyword>
<keyword evidence="10" id="KW-0234">DNA repair</keyword>
<evidence type="ECO:0000256" key="8">
    <source>
        <dbReference type="ARBA" id="ARBA00022842"/>
    </source>
</evidence>
<keyword evidence="3" id="KW-0540">Nuclease</keyword>
<reference evidence="14 15" key="1">
    <citation type="journal article" date="2019" name="Commun. Biol.">
        <title>The bagworm genome reveals a unique fibroin gene that provides high tensile strength.</title>
        <authorList>
            <person name="Kono N."/>
            <person name="Nakamura H."/>
            <person name="Ohtoshi R."/>
            <person name="Tomita M."/>
            <person name="Numata K."/>
            <person name="Arakawa K."/>
        </authorList>
    </citation>
    <scope>NUCLEOTIDE SEQUENCE [LARGE SCALE GENOMIC DNA]</scope>
</reference>
<dbReference type="PANTHER" id="PTHR21077:SF5">
    <property type="entry name" value="CROSSOVER JUNCTION ENDONUCLEASE MMS4"/>
    <property type="match status" value="1"/>
</dbReference>
<dbReference type="GO" id="GO:0000712">
    <property type="term" value="P:resolution of meiotic recombination intermediates"/>
    <property type="evidence" value="ECO:0007669"/>
    <property type="project" value="TreeGrafter"/>
</dbReference>
<evidence type="ECO:0000256" key="4">
    <source>
        <dbReference type="ARBA" id="ARBA00022723"/>
    </source>
</evidence>
<dbReference type="GO" id="GO:0005634">
    <property type="term" value="C:nucleus"/>
    <property type="evidence" value="ECO:0007669"/>
    <property type="project" value="UniProtKB-SubCell"/>
</dbReference>
<dbReference type="InterPro" id="IPR033310">
    <property type="entry name" value="Mms4/EME1/EME2"/>
</dbReference>
<dbReference type="GO" id="GO:0048476">
    <property type="term" value="C:Holliday junction resolvase complex"/>
    <property type="evidence" value="ECO:0007669"/>
    <property type="project" value="InterPro"/>
</dbReference>
<organism evidence="14 15">
    <name type="scientific">Eumeta variegata</name>
    <name type="common">Bagworm moth</name>
    <name type="synonym">Eumeta japonica</name>
    <dbReference type="NCBI Taxonomy" id="151549"/>
    <lineage>
        <taxon>Eukaryota</taxon>
        <taxon>Metazoa</taxon>
        <taxon>Ecdysozoa</taxon>
        <taxon>Arthropoda</taxon>
        <taxon>Hexapoda</taxon>
        <taxon>Insecta</taxon>
        <taxon>Pterygota</taxon>
        <taxon>Neoptera</taxon>
        <taxon>Endopterygota</taxon>
        <taxon>Lepidoptera</taxon>
        <taxon>Glossata</taxon>
        <taxon>Ditrysia</taxon>
        <taxon>Tineoidea</taxon>
        <taxon>Psychidae</taxon>
        <taxon>Oiketicinae</taxon>
        <taxon>Eumeta</taxon>
    </lineage>
</organism>
<evidence type="ECO:0000256" key="5">
    <source>
        <dbReference type="ARBA" id="ARBA00022759"/>
    </source>
</evidence>
<evidence type="ECO:0000256" key="12">
    <source>
        <dbReference type="ARBA" id="ARBA00023254"/>
    </source>
</evidence>
<keyword evidence="6" id="KW-0227">DNA damage</keyword>
<evidence type="ECO:0000256" key="7">
    <source>
        <dbReference type="ARBA" id="ARBA00022801"/>
    </source>
</evidence>
<dbReference type="GO" id="GO:0046872">
    <property type="term" value="F:metal ion binding"/>
    <property type="evidence" value="ECO:0007669"/>
    <property type="project" value="UniProtKB-KW"/>
</dbReference>
<keyword evidence="12" id="KW-0469">Meiosis</keyword>
<evidence type="ECO:0000256" key="3">
    <source>
        <dbReference type="ARBA" id="ARBA00022722"/>
    </source>
</evidence>
<dbReference type="STRING" id="151549.A0A4C1UCP9"/>